<gene>
    <name evidence="1" type="ORF">CCUS01_11931</name>
</gene>
<name>A0AAI9TY97_9PEZI</name>
<accession>A0AAI9TY97</accession>
<dbReference type="Proteomes" id="UP001239213">
    <property type="component" value="Unassembled WGS sequence"/>
</dbReference>
<comment type="caution">
    <text evidence="1">The sequence shown here is derived from an EMBL/GenBank/DDBJ whole genome shotgun (WGS) entry which is preliminary data.</text>
</comment>
<proteinExistence type="predicted"/>
<evidence type="ECO:0000313" key="2">
    <source>
        <dbReference type="Proteomes" id="UP001239213"/>
    </source>
</evidence>
<reference evidence="1" key="1">
    <citation type="submission" date="2016-11" db="EMBL/GenBank/DDBJ databases">
        <title>The genome sequence of Colletotrichum cuscutae.</title>
        <authorList>
            <person name="Baroncelli R."/>
        </authorList>
    </citation>
    <scope>NUCLEOTIDE SEQUENCE</scope>
    <source>
        <strain evidence="1">IMI 304802</strain>
    </source>
</reference>
<protein>
    <submittedName>
        <fullName evidence="1">Uncharacterized protein</fullName>
    </submittedName>
</protein>
<dbReference type="AlphaFoldDB" id="A0AAI9TY97"/>
<keyword evidence="2" id="KW-1185">Reference proteome</keyword>
<dbReference type="EMBL" id="MPDP01000311">
    <property type="protein sequence ID" value="KAK1448187.1"/>
    <property type="molecule type" value="Genomic_DNA"/>
</dbReference>
<organism evidence="1 2">
    <name type="scientific">Colletotrichum cuscutae</name>
    <dbReference type="NCBI Taxonomy" id="1209917"/>
    <lineage>
        <taxon>Eukaryota</taxon>
        <taxon>Fungi</taxon>
        <taxon>Dikarya</taxon>
        <taxon>Ascomycota</taxon>
        <taxon>Pezizomycotina</taxon>
        <taxon>Sordariomycetes</taxon>
        <taxon>Hypocreomycetidae</taxon>
        <taxon>Glomerellales</taxon>
        <taxon>Glomerellaceae</taxon>
        <taxon>Colletotrichum</taxon>
        <taxon>Colletotrichum acutatum species complex</taxon>
    </lineage>
</organism>
<evidence type="ECO:0000313" key="1">
    <source>
        <dbReference type="EMBL" id="KAK1448187.1"/>
    </source>
</evidence>
<sequence>MAFFLLLLRNMRAPRHVSHPLLDYLLSFPCLSHAAESCPCYPLRLPSRRDSSYSLPASHHIRLLVYSVSPYHVSIWIDIDHQFLTSGFRRLAPIPTKDFKPPTNTRAANTTTAANKSLAGV</sequence>